<dbReference type="RefSeq" id="WP_184981056.1">
    <property type="nucleotide sequence ID" value="NZ_JACHNE010000001.1"/>
</dbReference>
<organism evidence="3 4">
    <name type="scientific">Streptomyces caelestis</name>
    <dbReference type="NCBI Taxonomy" id="36816"/>
    <lineage>
        <taxon>Bacteria</taxon>
        <taxon>Bacillati</taxon>
        <taxon>Actinomycetota</taxon>
        <taxon>Actinomycetes</taxon>
        <taxon>Kitasatosporales</taxon>
        <taxon>Streptomycetaceae</taxon>
        <taxon>Streptomyces</taxon>
    </lineage>
</organism>
<evidence type="ECO:0000313" key="3">
    <source>
        <dbReference type="EMBL" id="MBB5793049.1"/>
    </source>
</evidence>
<sequence>MARTIRRWLLAGVGTLSLAAAGAVPATSAAYQAAYPRVRPTVADYTQVTTSQTPPTQSQCASAGRRCFTPQAG</sequence>
<feature type="signal peptide" evidence="2">
    <location>
        <begin position="1"/>
        <end position="22"/>
    </location>
</feature>
<evidence type="ECO:0000256" key="2">
    <source>
        <dbReference type="SAM" id="SignalP"/>
    </source>
</evidence>
<feature type="region of interest" description="Disordered" evidence="1">
    <location>
        <begin position="46"/>
        <end position="73"/>
    </location>
</feature>
<keyword evidence="2" id="KW-0732">Signal</keyword>
<keyword evidence="4" id="KW-1185">Reference proteome</keyword>
<evidence type="ECO:0000313" key="4">
    <source>
        <dbReference type="Proteomes" id="UP000590647"/>
    </source>
</evidence>
<gene>
    <name evidence="3" type="ORF">HDA41_001013</name>
</gene>
<proteinExistence type="predicted"/>
<dbReference type="Proteomes" id="UP000590647">
    <property type="component" value="Unassembled WGS sequence"/>
</dbReference>
<feature type="chain" id="PRO_5039722869" evidence="2">
    <location>
        <begin position="23"/>
        <end position="73"/>
    </location>
</feature>
<feature type="compositionally biased region" description="Low complexity" evidence="1">
    <location>
        <begin position="46"/>
        <end position="59"/>
    </location>
</feature>
<reference evidence="3 4" key="1">
    <citation type="submission" date="2020-08" db="EMBL/GenBank/DDBJ databases">
        <title>Sequencing the genomes of 1000 actinobacteria strains.</title>
        <authorList>
            <person name="Klenk H.-P."/>
        </authorList>
    </citation>
    <scope>NUCLEOTIDE SEQUENCE [LARGE SCALE GENOMIC DNA]</scope>
    <source>
        <strain evidence="3 4">DSM 40084</strain>
    </source>
</reference>
<dbReference type="AlphaFoldDB" id="A0A7W9LR77"/>
<comment type="caution">
    <text evidence="3">The sequence shown here is derived from an EMBL/GenBank/DDBJ whole genome shotgun (WGS) entry which is preliminary data.</text>
</comment>
<dbReference type="EMBL" id="JACHNE010000001">
    <property type="protein sequence ID" value="MBB5793049.1"/>
    <property type="molecule type" value="Genomic_DNA"/>
</dbReference>
<protein>
    <submittedName>
        <fullName evidence="3">Uncharacterized protein</fullName>
    </submittedName>
</protein>
<name>A0A7W9LR77_9ACTN</name>
<accession>A0A7W9LR77</accession>
<evidence type="ECO:0000256" key="1">
    <source>
        <dbReference type="SAM" id="MobiDB-lite"/>
    </source>
</evidence>